<keyword evidence="3" id="KW-1185">Reference proteome</keyword>
<evidence type="ECO:0000259" key="1">
    <source>
        <dbReference type="Pfam" id="PF01882"/>
    </source>
</evidence>
<dbReference type="Pfam" id="PF01882">
    <property type="entry name" value="DUF58"/>
    <property type="match status" value="1"/>
</dbReference>
<evidence type="ECO:0000313" key="3">
    <source>
        <dbReference type="Proteomes" id="UP000250222"/>
    </source>
</evidence>
<dbReference type="InterPro" id="IPR036465">
    <property type="entry name" value="vWFA_dom_sf"/>
</dbReference>
<dbReference type="PANTHER" id="PTHR33608:SF6">
    <property type="entry name" value="BLL2464 PROTEIN"/>
    <property type="match status" value="1"/>
</dbReference>
<gene>
    <name evidence="2" type="ORF">SAMN05216184_10975</name>
</gene>
<feature type="domain" description="DUF58" evidence="1">
    <location>
        <begin position="46"/>
        <end position="224"/>
    </location>
</feature>
<dbReference type="EMBL" id="UETB01000009">
    <property type="protein sequence ID" value="SSA44015.1"/>
    <property type="molecule type" value="Genomic_DNA"/>
</dbReference>
<protein>
    <recommendedName>
        <fullName evidence="1">DUF58 domain-containing protein</fullName>
    </recommendedName>
</protein>
<dbReference type="AlphaFoldDB" id="A0A2Y9AIN5"/>
<sequence>MSSASRLAKVRARLDLPTVRRASGLLDGHHRSIFTGHGQDFDDMVEYHPGDDVGDIDWKASARTGHPVIRRFVHESNLAMVLAVDTGRSMAASAPSGERKSEIALFAADVVAYLARARGDLVGLVAGDSRRITQVPARGGTGHMEMLLRLLEGELTRDAPVSDLSRVLDRILTSATRRTLVVLITDEARPALSDEDALRRLRTRHDVMVISVADAVPTTPGLGAVADVEGGLVLPPFLQRDRRLHAAATTAVANRKKRVRDMLRRRGVEHVVAASSDDVVDALLDLFRRQRRVRS</sequence>
<dbReference type="SUPFAM" id="SSF53300">
    <property type="entry name" value="vWA-like"/>
    <property type="match status" value="1"/>
</dbReference>
<dbReference type="InterPro" id="IPR002881">
    <property type="entry name" value="DUF58"/>
</dbReference>
<dbReference type="Proteomes" id="UP000250222">
    <property type="component" value="Unassembled WGS sequence"/>
</dbReference>
<dbReference type="RefSeq" id="WP_110852929.1">
    <property type="nucleotide sequence ID" value="NZ_QKLZ01000009.1"/>
</dbReference>
<dbReference type="Gene3D" id="3.40.50.410">
    <property type="entry name" value="von Willebrand factor, type A domain"/>
    <property type="match status" value="1"/>
</dbReference>
<evidence type="ECO:0000313" key="2">
    <source>
        <dbReference type="EMBL" id="SSA44015.1"/>
    </source>
</evidence>
<dbReference type="OrthoDB" id="9776116at2"/>
<dbReference type="PANTHER" id="PTHR33608">
    <property type="entry name" value="BLL2464 PROTEIN"/>
    <property type="match status" value="1"/>
</dbReference>
<organism evidence="2 3">
    <name type="scientific">Georgenia satyanarayanai</name>
    <dbReference type="NCBI Taxonomy" id="860221"/>
    <lineage>
        <taxon>Bacteria</taxon>
        <taxon>Bacillati</taxon>
        <taxon>Actinomycetota</taxon>
        <taxon>Actinomycetes</taxon>
        <taxon>Micrococcales</taxon>
        <taxon>Bogoriellaceae</taxon>
        <taxon>Georgenia</taxon>
    </lineage>
</organism>
<accession>A0A2Y9AIN5</accession>
<proteinExistence type="predicted"/>
<name>A0A2Y9AIN5_9MICO</name>
<reference evidence="2 3" key="1">
    <citation type="submission" date="2016-10" db="EMBL/GenBank/DDBJ databases">
        <authorList>
            <person name="Cai Z."/>
        </authorList>
    </citation>
    <scope>NUCLEOTIDE SEQUENCE [LARGE SCALE GENOMIC DNA]</scope>
    <source>
        <strain evidence="2 3">CGMCC 1.10826</strain>
    </source>
</reference>